<dbReference type="PANTHER" id="PTHR43657">
    <property type="entry name" value="TRYPTOPHAN RNA-BINDING ATTENUATOR PROTEIN-LIKE PROTEIN"/>
    <property type="match status" value="1"/>
</dbReference>
<reference evidence="1 2" key="1">
    <citation type="submission" date="2020-04" db="EMBL/GenBank/DDBJ databases">
        <title>Genomic insights into acetone-butanol-ethanol (ABE) fermentation by sequencing solventogenic clostridia strains.</title>
        <authorList>
            <person name="Brown S."/>
        </authorList>
    </citation>
    <scope>NUCLEOTIDE SEQUENCE [LARGE SCALE GENOMIC DNA]</scope>
    <source>
        <strain evidence="1 2">DJ011</strain>
    </source>
</reference>
<gene>
    <name evidence="1" type="ORF">HGG79_19680</name>
</gene>
<organism evidence="1 2">
    <name type="scientific">Clostridium tetanomorphum</name>
    <dbReference type="NCBI Taxonomy" id="1553"/>
    <lineage>
        <taxon>Bacteria</taxon>
        <taxon>Bacillati</taxon>
        <taxon>Bacillota</taxon>
        <taxon>Clostridia</taxon>
        <taxon>Eubacteriales</taxon>
        <taxon>Clostridiaceae</taxon>
        <taxon>Clostridium</taxon>
    </lineage>
</organism>
<comment type="caution">
    <text evidence="1">The sequence shown here is derived from an EMBL/GenBank/DDBJ whole genome shotgun (WGS) entry which is preliminary data.</text>
</comment>
<dbReference type="PANTHER" id="PTHR43657:SF1">
    <property type="entry name" value="ALTERED INHERITANCE OF MITOCHONDRIA PROTEIN 24, MITOCHONDRIAL"/>
    <property type="match status" value="1"/>
</dbReference>
<dbReference type="Pfam" id="PF01987">
    <property type="entry name" value="AIM24"/>
    <property type="match status" value="1"/>
</dbReference>
<keyword evidence="2" id="KW-1185">Reference proteome</keyword>
<dbReference type="Gene3D" id="3.60.160.10">
    <property type="entry name" value="Mitochondrial biogenesis AIM24"/>
    <property type="match status" value="1"/>
</dbReference>
<dbReference type="EMBL" id="JAAZWO010000042">
    <property type="protein sequence ID" value="MBC2399962.1"/>
    <property type="molecule type" value="Genomic_DNA"/>
</dbReference>
<dbReference type="InterPro" id="IPR002838">
    <property type="entry name" value="AIM24"/>
</dbReference>
<name>A0A923EB25_CLOTT</name>
<dbReference type="Proteomes" id="UP000563151">
    <property type="component" value="Unassembled WGS sequence"/>
</dbReference>
<dbReference type="NCBIfam" id="TIGR00266">
    <property type="entry name" value="TIGR00266 family protein"/>
    <property type="match status" value="1"/>
</dbReference>
<dbReference type="InterPro" id="IPR036983">
    <property type="entry name" value="AIM24_sf"/>
</dbReference>
<dbReference type="RefSeq" id="WP_035150114.1">
    <property type="nucleotide sequence ID" value="NZ_JAAZWO010000042.1"/>
</dbReference>
<proteinExistence type="predicted"/>
<dbReference type="SUPFAM" id="SSF51219">
    <property type="entry name" value="TRAP-like"/>
    <property type="match status" value="1"/>
</dbReference>
<dbReference type="InterPro" id="IPR016031">
    <property type="entry name" value="Trp_RNA-bd_attenuator-like_dom"/>
</dbReference>
<accession>A0A923EB25</accession>
<protein>
    <submittedName>
        <fullName evidence="1">TIGR00266 family protein</fullName>
    </submittedName>
</protein>
<evidence type="ECO:0000313" key="2">
    <source>
        <dbReference type="Proteomes" id="UP000563151"/>
    </source>
</evidence>
<sequence length="217" mass="23680">MIKKYELLYDNTNRVLKINTELGDECIVEAGAMVSMTPNFKISSQTNGMKKALGRLFSGDSFFIQKYKAEGNGELLIAPAFLGDIEAVEMDGSQRYRLGKSSFLAAMGKVEMDIKSGGSKGFLSGEGLIQKEAFGIGTLFISAYGAIHEINLNEGQQYIVDSDHLVLWDSNIHYTVELANGFIGSITGGEGLVCKFTGPGKILIQTRNPQNMMQKSK</sequence>
<evidence type="ECO:0000313" key="1">
    <source>
        <dbReference type="EMBL" id="MBC2399962.1"/>
    </source>
</evidence>
<dbReference type="AlphaFoldDB" id="A0A923EB25"/>